<keyword evidence="2" id="KW-1185">Reference proteome</keyword>
<evidence type="ECO:0000313" key="1">
    <source>
        <dbReference type="EMBL" id="MDX8045257.1"/>
    </source>
</evidence>
<comment type="caution">
    <text evidence="1">The sequence shown here is derived from an EMBL/GenBank/DDBJ whole genome shotgun (WGS) entry which is preliminary data.</text>
</comment>
<organism evidence="1 2">
    <name type="scientific">Gracilibacillus pellucidus</name>
    <dbReference type="NCBI Taxonomy" id="3095368"/>
    <lineage>
        <taxon>Bacteria</taxon>
        <taxon>Bacillati</taxon>
        <taxon>Bacillota</taxon>
        <taxon>Bacilli</taxon>
        <taxon>Bacillales</taxon>
        <taxon>Bacillaceae</taxon>
        <taxon>Gracilibacillus</taxon>
    </lineage>
</organism>
<dbReference type="Proteomes" id="UP001277972">
    <property type="component" value="Unassembled WGS sequence"/>
</dbReference>
<proteinExistence type="predicted"/>
<accession>A0ACC6M331</accession>
<sequence length="172" mass="19821">MNIIIAKPKEEHAEAIADICSTGWKQTVDGKLSEEYQTKNSAFWYNLERVKNDIKQGSYSYVAIHHAKVIGVIGGDITKPHTGEVFMLYMDENYRYKGVGRQLLDALTKKQIEEGATEQWVSVQEDNDRGIPFYEARGFIYRKKKITMTETGEEQVSFRYVRKVEGGESLWK</sequence>
<evidence type="ECO:0000313" key="2">
    <source>
        <dbReference type="Proteomes" id="UP001277972"/>
    </source>
</evidence>
<reference evidence="1" key="1">
    <citation type="submission" date="2023-11" db="EMBL/GenBank/DDBJ databases">
        <title>Gracilibacillus pellucida a moderately halophilic bacterium isolated from saline soil in Xinjiang province.</title>
        <authorList>
            <person name="Zhang Z."/>
            <person name="Tan F."/>
            <person name="Wang Y."/>
            <person name="Xia M."/>
        </authorList>
    </citation>
    <scope>NUCLEOTIDE SEQUENCE</scope>
    <source>
        <strain evidence="1">S3-1-1</strain>
    </source>
</reference>
<dbReference type="EMBL" id="JAWZSR010000002">
    <property type="protein sequence ID" value="MDX8045257.1"/>
    <property type="molecule type" value="Genomic_DNA"/>
</dbReference>
<protein>
    <submittedName>
        <fullName evidence="1">GNAT family N-acetyltransferase</fullName>
    </submittedName>
</protein>
<gene>
    <name evidence="1" type="ORF">SH601_04575</name>
</gene>
<name>A0ACC6M331_9BACI</name>